<feature type="compositionally biased region" description="Basic and acidic residues" evidence="1">
    <location>
        <begin position="745"/>
        <end position="755"/>
    </location>
</feature>
<feature type="compositionally biased region" description="Low complexity" evidence="1">
    <location>
        <begin position="803"/>
        <end position="818"/>
    </location>
</feature>
<feature type="region of interest" description="Disordered" evidence="1">
    <location>
        <begin position="733"/>
        <end position="755"/>
    </location>
</feature>
<feature type="compositionally biased region" description="Basic residues" evidence="1">
    <location>
        <begin position="878"/>
        <end position="889"/>
    </location>
</feature>
<reference evidence="2" key="1">
    <citation type="submission" date="2021-01" db="EMBL/GenBank/DDBJ databases">
        <authorList>
            <person name="Corre E."/>
            <person name="Pelletier E."/>
            <person name="Niang G."/>
            <person name="Scheremetjew M."/>
            <person name="Finn R."/>
            <person name="Kale V."/>
            <person name="Holt S."/>
            <person name="Cochrane G."/>
            <person name="Meng A."/>
            <person name="Brown T."/>
            <person name="Cohen L."/>
        </authorList>
    </citation>
    <scope>NUCLEOTIDE SEQUENCE</scope>
    <source>
        <strain evidence="2">CCMP1756</strain>
    </source>
</reference>
<evidence type="ECO:0000313" key="2">
    <source>
        <dbReference type="EMBL" id="CAE0686252.1"/>
    </source>
</evidence>
<accession>A0A7S3ZKK3</accession>
<evidence type="ECO:0000256" key="1">
    <source>
        <dbReference type="SAM" id="MobiDB-lite"/>
    </source>
</evidence>
<feature type="region of interest" description="Disordered" evidence="1">
    <location>
        <begin position="1"/>
        <end position="43"/>
    </location>
</feature>
<feature type="region of interest" description="Disordered" evidence="1">
    <location>
        <begin position="392"/>
        <end position="411"/>
    </location>
</feature>
<sequence length="934" mass="104153">MGKSAWYQVDTSRVYAASPAPPKEPVPDGDEWLDDYKPKDWQQQNDELDEQMRTIDVGDGLAQWDLDDEALNAVESLGKGPASFVIPRNVDLNPHHLEYRVATHRYREARARGWLTKTIPEVVDEEDQRELDEAKQRRTEFKNKVRATIAVQDAMTGDREHGVLLKDRENALRVASIIEMLRADDEGLEEVQNLPQLQNDKKFETRLVDERGRRRYAPRFSKYPPPALGPSNMWWPWGCPHTQDAGALMNRAQLLKEHYRSQPDPRGEALEVGVAFAEAAAAAHREANRRLVGNVEGECPEDELVAHLEKEARDFLRMACGKSDVKQVLRRACSISACREIVRKRTFTRPEKIRDQVLVARKLHARECAAERRRQRKRRQCAHLALLRDSLRQKGRPGRTTSSATGPDVKSGVKHYTELMTLFALNDDDDRTVSEDEDDYEAMITEFAGDPARGVTPALSEEDEERLAHEAKFVSKEVIDARVKAGLLFDRSHAKNQSTVAIDGLTISCRRERASAPPSVKSEGAVAATLATSSSLVTTPSQKRRVVEVSSIRSTQTPQKPPPLTATQKVLATIEELPAIPTVEELRQDRDTLLALFHALFFVRGVRHLDSDLTDPDWYPGSAAHLNGASLGGFADCHREVMEEYVPIRAREHAASPSDDDDYAELLASLGTLRAKAKDATGAAEMFLRAATERDRRRDARSARASELKEAERVYEEALNKRDAIRAEADAKTVSFDGPARTPRTRADDQKRAEALRKSIEEADAAVEAAHERCMRAAAAVQSDARARDIVPPKTPITKRRPSATGSRRASSASTTRRPSTETMTPGKQTPGGERRSARTSLASEKTPGGDRRASIGSARGARASAERRTSFGSARTTYRRNSARRRPRSKAEFAPPSGSYQLPGAGIRSKYHRLDRDLRANAPKAQHVDTYTT</sequence>
<dbReference type="EMBL" id="HBIW01001971">
    <property type="protein sequence ID" value="CAE0686252.1"/>
    <property type="molecule type" value="Transcribed_RNA"/>
</dbReference>
<gene>
    <name evidence="2" type="ORF">PCAL00307_LOCUS1686</name>
</gene>
<name>A0A7S3ZKK3_9STRA</name>
<feature type="region of interest" description="Disordered" evidence="1">
    <location>
        <begin position="779"/>
        <end position="934"/>
    </location>
</feature>
<feature type="compositionally biased region" description="Low complexity" evidence="1">
    <location>
        <begin position="855"/>
        <end position="864"/>
    </location>
</feature>
<dbReference type="AlphaFoldDB" id="A0A7S3ZKK3"/>
<protein>
    <submittedName>
        <fullName evidence="2">Uncharacterized protein</fullName>
    </submittedName>
</protein>
<organism evidence="2">
    <name type="scientific">Pelagomonas calceolata</name>
    <dbReference type="NCBI Taxonomy" id="35677"/>
    <lineage>
        <taxon>Eukaryota</taxon>
        <taxon>Sar</taxon>
        <taxon>Stramenopiles</taxon>
        <taxon>Ochrophyta</taxon>
        <taxon>Pelagophyceae</taxon>
        <taxon>Pelagomonadales</taxon>
        <taxon>Pelagomonadaceae</taxon>
        <taxon>Pelagomonas</taxon>
    </lineage>
</organism>
<proteinExistence type="predicted"/>